<dbReference type="AlphaFoldDB" id="A0A0Q2M6W4"/>
<dbReference type="PANTHER" id="PTHR42783">
    <property type="entry name" value="GLUTAMATE SYNTHASE [NADPH] SMALL CHAIN"/>
    <property type="match status" value="1"/>
</dbReference>
<dbReference type="InterPro" id="IPR023753">
    <property type="entry name" value="FAD/NAD-binding_dom"/>
</dbReference>
<dbReference type="InterPro" id="IPR028261">
    <property type="entry name" value="DPD_II"/>
</dbReference>
<name>A0A0Q2M6W4_VIBFU</name>
<feature type="domain" description="FAD/NAD(P)-binding" evidence="1">
    <location>
        <begin position="191"/>
        <end position="487"/>
    </location>
</feature>
<dbReference type="EMBL" id="LKHS01000028">
    <property type="protein sequence ID" value="KQH83809.1"/>
    <property type="molecule type" value="Genomic_DNA"/>
</dbReference>
<accession>A0A0Q2M6W4</accession>
<dbReference type="InterPro" id="IPR009051">
    <property type="entry name" value="Helical_ferredxn"/>
</dbReference>
<dbReference type="InParanoid" id="A0A0Q2M6W4"/>
<dbReference type="Gene3D" id="1.10.1060.10">
    <property type="entry name" value="Alpha-helical ferredoxin"/>
    <property type="match status" value="1"/>
</dbReference>
<comment type="caution">
    <text evidence="3">The sequence shown here is derived from an EMBL/GenBank/DDBJ whole genome shotgun (WGS) entry which is preliminary data.</text>
</comment>
<dbReference type="Gene3D" id="3.50.50.60">
    <property type="entry name" value="FAD/NAD(P)-binding domain"/>
    <property type="match status" value="2"/>
</dbReference>
<sequence>MVLITLNGKPCHVDPHQSLWLAAQQCGVIIPCLCGSEGIQHHCGLCDVEVDGAGIVSARDCKPRDGMVVTTNSTALELRRKHRLETLLDNPNITCSLPPCQVACPAKVDVQLYLSLIANNELQQAVDVIKNTLPMPLSIGRVCPAFCEHKCLRRNVDEPLAIRQLKRYAADYDVTAAPSLQPERKPAKGKKIAIVGAGPGGLSCGYFLGREGYEVDIFEAMPQAGGWLRYGIPEFRLPKAILDQEIELLCQHGVTLHTGQVLGEDFTLSALSQQYSAVCLAVGASQASAMAYAGSDLAGCFLGVDFLKDHVLERKLALGKKVAVIGGGNTAIDCARTALRRGAEVTLIYRRTREAMPAEPYEVEEAEHEGIAFRFLTNPIENIADEHGRVKQVVLEKMALGEPDASGRRSPTPTGETETLAFDTVIAAVSQQTDTRFLEGEAMALNLSRHNTIDVDEHTMFSGVGNIFAIGDVRRGPATAIEAIADARVAAQSIDASLGGDMAPLYTRSFRSRNASRTAHLVRPDHVQRVKKSLKTMARGNSDAVKAQHYQWAMQGIFRAKMPEIDMARRVTSFAEVETGFSAEQAYHEARRCMSCGCHEGNQCKLRRYATEYDVHLS</sequence>
<dbReference type="Proteomes" id="UP000051221">
    <property type="component" value="Unassembled WGS sequence"/>
</dbReference>
<dbReference type="SUPFAM" id="SSF51971">
    <property type="entry name" value="Nucleotide-binding domain"/>
    <property type="match status" value="1"/>
</dbReference>
<dbReference type="GO" id="GO:0016491">
    <property type="term" value="F:oxidoreductase activity"/>
    <property type="evidence" value="ECO:0007669"/>
    <property type="project" value="InterPro"/>
</dbReference>
<proteinExistence type="predicted"/>
<evidence type="ECO:0000313" key="4">
    <source>
        <dbReference type="Proteomes" id="UP000051221"/>
    </source>
</evidence>
<keyword evidence="4" id="KW-1185">Reference proteome</keyword>
<dbReference type="RefSeq" id="WP_055467124.1">
    <property type="nucleotide sequence ID" value="NZ_LKHS01000028.1"/>
</dbReference>
<dbReference type="PANTHER" id="PTHR42783:SF3">
    <property type="entry name" value="GLUTAMATE SYNTHASE [NADPH] SMALL CHAIN-RELATED"/>
    <property type="match status" value="1"/>
</dbReference>
<feature type="domain" description="Dihydroprymidine dehydrogenase" evidence="2">
    <location>
        <begin position="93"/>
        <end position="174"/>
    </location>
</feature>
<organism evidence="3 4">
    <name type="scientific">Vibrio furnissii</name>
    <dbReference type="NCBI Taxonomy" id="29494"/>
    <lineage>
        <taxon>Bacteria</taxon>
        <taxon>Pseudomonadati</taxon>
        <taxon>Pseudomonadota</taxon>
        <taxon>Gammaproteobacteria</taxon>
        <taxon>Vibrionales</taxon>
        <taxon>Vibrionaceae</taxon>
        <taxon>Vibrio</taxon>
    </lineage>
</organism>
<dbReference type="InterPro" id="IPR036188">
    <property type="entry name" value="FAD/NAD-bd_sf"/>
</dbReference>
<evidence type="ECO:0000313" key="3">
    <source>
        <dbReference type="EMBL" id="KQH83809.1"/>
    </source>
</evidence>
<dbReference type="Pfam" id="PF13510">
    <property type="entry name" value="Fer2_4"/>
    <property type="match status" value="1"/>
</dbReference>
<gene>
    <name evidence="3" type="ORF">AMR76_21090</name>
</gene>
<dbReference type="Pfam" id="PF14691">
    <property type="entry name" value="Fer4_20"/>
    <property type="match status" value="1"/>
</dbReference>
<dbReference type="InterPro" id="IPR036010">
    <property type="entry name" value="2Fe-2S_ferredoxin-like_sf"/>
</dbReference>
<evidence type="ECO:0000259" key="2">
    <source>
        <dbReference type="Pfam" id="PF14691"/>
    </source>
</evidence>
<dbReference type="PRINTS" id="PR00419">
    <property type="entry name" value="ADXRDTASE"/>
</dbReference>
<reference evidence="3 4" key="1">
    <citation type="submission" date="2015-08" db="EMBL/GenBank/DDBJ databases">
        <title>Antibacterial properties of a collection of Vibrionaceae strains.</title>
        <authorList>
            <person name="Giubergia S."/>
        </authorList>
    </citation>
    <scope>NUCLEOTIDE SEQUENCE [LARGE SCALE GENOMIC DNA]</scope>
    <source>
        <strain evidence="3 4">S0821</strain>
    </source>
</reference>
<protein>
    <submittedName>
        <fullName evidence="3">NADH-ubiquinone oxidoreductase</fullName>
    </submittedName>
</protein>
<dbReference type="Pfam" id="PF07992">
    <property type="entry name" value="Pyr_redox_2"/>
    <property type="match status" value="1"/>
</dbReference>
<keyword evidence="3" id="KW-0830">Ubiquinone</keyword>
<dbReference type="SUPFAM" id="SSF46548">
    <property type="entry name" value="alpha-helical ferredoxin"/>
    <property type="match status" value="2"/>
</dbReference>
<dbReference type="GO" id="GO:0051536">
    <property type="term" value="F:iron-sulfur cluster binding"/>
    <property type="evidence" value="ECO:0007669"/>
    <property type="project" value="InterPro"/>
</dbReference>
<evidence type="ECO:0000259" key="1">
    <source>
        <dbReference type="Pfam" id="PF07992"/>
    </source>
</evidence>
<dbReference type="SUPFAM" id="SSF54292">
    <property type="entry name" value="2Fe-2S ferredoxin-like"/>
    <property type="match status" value="1"/>
</dbReference>